<name>A0A6J4R8W4_9ACTN</name>
<keyword evidence="2" id="KW-0472">Membrane</keyword>
<dbReference type="EMBL" id="CADCVF010000076">
    <property type="protein sequence ID" value="CAA9467410.1"/>
    <property type="molecule type" value="Genomic_DNA"/>
</dbReference>
<accession>A0A6J4R8W4</accession>
<evidence type="ECO:0000313" key="3">
    <source>
        <dbReference type="EMBL" id="CAA9467410.1"/>
    </source>
</evidence>
<proteinExistence type="predicted"/>
<protein>
    <submittedName>
        <fullName evidence="3">Uncharacterized protein</fullName>
    </submittedName>
</protein>
<organism evidence="3">
    <name type="scientific">uncultured Rubrobacteraceae bacterium</name>
    <dbReference type="NCBI Taxonomy" id="349277"/>
    <lineage>
        <taxon>Bacteria</taxon>
        <taxon>Bacillati</taxon>
        <taxon>Actinomycetota</taxon>
        <taxon>Rubrobacteria</taxon>
        <taxon>Rubrobacterales</taxon>
        <taxon>Rubrobacteraceae</taxon>
        <taxon>environmental samples</taxon>
    </lineage>
</organism>
<evidence type="ECO:0000256" key="2">
    <source>
        <dbReference type="SAM" id="Phobius"/>
    </source>
</evidence>
<gene>
    <name evidence="3" type="ORF">AVDCRST_MAG58-3652</name>
</gene>
<feature type="region of interest" description="Disordered" evidence="1">
    <location>
        <begin position="124"/>
        <end position="186"/>
    </location>
</feature>
<feature type="transmembrane region" description="Helical" evidence="2">
    <location>
        <begin position="68"/>
        <end position="90"/>
    </location>
</feature>
<evidence type="ECO:0000256" key="1">
    <source>
        <dbReference type="SAM" id="MobiDB-lite"/>
    </source>
</evidence>
<reference evidence="3" key="1">
    <citation type="submission" date="2020-02" db="EMBL/GenBank/DDBJ databases">
        <authorList>
            <person name="Meier V. D."/>
        </authorList>
    </citation>
    <scope>NUCLEOTIDE SEQUENCE</scope>
    <source>
        <strain evidence="3">AVDCRST_MAG58</strain>
    </source>
</reference>
<feature type="compositionally biased region" description="Basic and acidic residues" evidence="1">
    <location>
        <begin position="161"/>
        <end position="172"/>
    </location>
</feature>
<keyword evidence="2" id="KW-0812">Transmembrane</keyword>
<keyword evidence="2" id="KW-1133">Transmembrane helix</keyword>
<sequence length="186" mass="19963">MIYHDLLSSELRRFHLLQASVNKPLVERVIRRFIDNSSPCGALVGVSSTHLETSSLHASQNKEQRNHVVLRLLAEGSVVVVVMALGWWGMTSLGSSTLAAQSDSLTAERDTIYVGGCPVPAPLEKSSARGSVGEGQGCSHEGSTHPITSRQPGVGLGGRGHGAERQPDDRAPPRFSEYSPSRHFGE</sequence>
<dbReference type="AlphaFoldDB" id="A0A6J4R8W4"/>